<dbReference type="PROSITE" id="PS50191">
    <property type="entry name" value="CRAL_TRIO"/>
    <property type="match status" value="1"/>
</dbReference>
<dbReference type="InterPro" id="IPR036865">
    <property type="entry name" value="CRAL-TRIO_dom_sf"/>
</dbReference>
<dbReference type="SMART" id="SM00516">
    <property type="entry name" value="SEC14"/>
    <property type="match status" value="1"/>
</dbReference>
<protein>
    <submittedName>
        <fullName evidence="2">Motile sperm domain-containing protein 2-like protein</fullName>
    </submittedName>
</protein>
<dbReference type="Pfam" id="PF00650">
    <property type="entry name" value="CRAL_TRIO"/>
    <property type="match status" value="1"/>
</dbReference>
<dbReference type="GO" id="GO:0012505">
    <property type="term" value="C:endomembrane system"/>
    <property type="evidence" value="ECO:0007669"/>
    <property type="project" value="TreeGrafter"/>
</dbReference>
<dbReference type="Proteomes" id="UP000285301">
    <property type="component" value="Unassembled WGS sequence"/>
</dbReference>
<comment type="caution">
    <text evidence="2">The sequence shown here is derived from an EMBL/GenBank/DDBJ whole genome shotgun (WGS) entry which is preliminary data.</text>
</comment>
<dbReference type="SUPFAM" id="SSF52087">
    <property type="entry name" value="CRAL/TRIO domain"/>
    <property type="match status" value="1"/>
</dbReference>
<dbReference type="PANTHER" id="PTHR46384:SF1">
    <property type="entry name" value="MOTILE SPERM DOMAIN-CONTAINING PROTEIN 2"/>
    <property type="match status" value="1"/>
</dbReference>
<dbReference type="PANTHER" id="PTHR46384">
    <property type="entry name" value="MOTILE SPERM DOMAIN-CONTAINING PROTEIN 2"/>
    <property type="match status" value="1"/>
</dbReference>
<accession>A0A443R8C9</accession>
<proteinExistence type="predicted"/>
<dbReference type="EMBL" id="NCKU01001668">
    <property type="protein sequence ID" value="RWS11525.1"/>
    <property type="molecule type" value="Genomic_DNA"/>
</dbReference>
<dbReference type="OrthoDB" id="75724at2759"/>
<dbReference type="CDD" id="cd00170">
    <property type="entry name" value="SEC14"/>
    <property type="match status" value="1"/>
</dbReference>
<feature type="domain" description="CRAL-TRIO" evidence="1">
    <location>
        <begin position="77"/>
        <end position="240"/>
    </location>
</feature>
<gene>
    <name evidence="2" type="ORF">B4U79_11549</name>
</gene>
<dbReference type="InterPro" id="IPR001251">
    <property type="entry name" value="CRAL-TRIO_dom"/>
</dbReference>
<reference evidence="2 3" key="1">
    <citation type="journal article" date="2018" name="Gigascience">
        <title>Genomes of trombidid mites reveal novel predicted allergens and laterally-transferred genes associated with secondary metabolism.</title>
        <authorList>
            <person name="Dong X."/>
            <person name="Chaisiri K."/>
            <person name="Xia D."/>
            <person name="Armstrong S.D."/>
            <person name="Fang Y."/>
            <person name="Donnelly M.J."/>
            <person name="Kadowaki T."/>
            <person name="McGarry J.W."/>
            <person name="Darby A.C."/>
            <person name="Makepeace B.L."/>
        </authorList>
    </citation>
    <scope>NUCLEOTIDE SEQUENCE [LARGE SCALE GENOMIC DNA]</scope>
    <source>
        <strain evidence="2">UoL-WK</strain>
    </source>
</reference>
<evidence type="ECO:0000313" key="3">
    <source>
        <dbReference type="Proteomes" id="UP000285301"/>
    </source>
</evidence>
<dbReference type="GO" id="GO:0140284">
    <property type="term" value="C:endoplasmic reticulum-endosome membrane contact site"/>
    <property type="evidence" value="ECO:0007669"/>
    <property type="project" value="TreeGrafter"/>
</dbReference>
<organism evidence="2 3">
    <name type="scientific">Dinothrombium tinctorium</name>
    <dbReference type="NCBI Taxonomy" id="1965070"/>
    <lineage>
        <taxon>Eukaryota</taxon>
        <taxon>Metazoa</taxon>
        <taxon>Ecdysozoa</taxon>
        <taxon>Arthropoda</taxon>
        <taxon>Chelicerata</taxon>
        <taxon>Arachnida</taxon>
        <taxon>Acari</taxon>
        <taxon>Acariformes</taxon>
        <taxon>Trombidiformes</taxon>
        <taxon>Prostigmata</taxon>
        <taxon>Anystina</taxon>
        <taxon>Parasitengona</taxon>
        <taxon>Trombidioidea</taxon>
        <taxon>Trombidiidae</taxon>
        <taxon>Dinothrombium</taxon>
    </lineage>
</organism>
<dbReference type="InterPro" id="IPR036273">
    <property type="entry name" value="CRAL/TRIO_N_dom_sf"/>
</dbReference>
<sequence length="276" mass="32543">MSLKDFGVLDEKLVFSTRSKFLQNYQKEADSCYAEDIQKVLQDDWFIKRFLILTFKNEDKAVNMLINALKWRKMFGLRTFCDNYFPAELFKIGALFLYEEDINGLPTLYIRISMLKKVPEITEILRQFLIYHIFKIDEKADGTGWTIIADFTNCGYSAYEHLDELRFVIFVLHHYFPAGVDCVIVHHLPWVLKALWNVVRYWIPAKKRKAVKFTSGDQIYQYVKRENLPDFMGGTCDRDYKKAPMGCPTARDFGIEKLGLNEETVKKIINLYKEYL</sequence>
<dbReference type="SUPFAM" id="SSF46938">
    <property type="entry name" value="CRAL/TRIO N-terminal domain"/>
    <property type="match status" value="1"/>
</dbReference>
<dbReference type="InterPro" id="IPR053012">
    <property type="entry name" value="ER-organelle_contact"/>
</dbReference>
<dbReference type="Gene3D" id="3.40.525.10">
    <property type="entry name" value="CRAL-TRIO lipid binding domain"/>
    <property type="match status" value="1"/>
</dbReference>
<name>A0A443R8C9_9ACAR</name>
<keyword evidence="3" id="KW-1185">Reference proteome</keyword>
<evidence type="ECO:0000259" key="1">
    <source>
        <dbReference type="PROSITE" id="PS50191"/>
    </source>
</evidence>
<evidence type="ECO:0000313" key="2">
    <source>
        <dbReference type="EMBL" id="RWS11525.1"/>
    </source>
</evidence>
<dbReference type="AlphaFoldDB" id="A0A443R8C9"/>